<proteinExistence type="predicted"/>
<reference evidence="2" key="1">
    <citation type="journal article" date="2023" name="Mol. Phylogenet. Evol.">
        <title>Genome-scale phylogeny and comparative genomics of the fungal order Sordariales.</title>
        <authorList>
            <person name="Hensen N."/>
            <person name="Bonometti L."/>
            <person name="Westerberg I."/>
            <person name="Brannstrom I.O."/>
            <person name="Guillou S."/>
            <person name="Cros-Aarteil S."/>
            <person name="Calhoun S."/>
            <person name="Haridas S."/>
            <person name="Kuo A."/>
            <person name="Mondo S."/>
            <person name="Pangilinan J."/>
            <person name="Riley R."/>
            <person name="LaButti K."/>
            <person name="Andreopoulos B."/>
            <person name="Lipzen A."/>
            <person name="Chen C."/>
            <person name="Yan M."/>
            <person name="Daum C."/>
            <person name="Ng V."/>
            <person name="Clum A."/>
            <person name="Steindorff A."/>
            <person name="Ohm R.A."/>
            <person name="Martin F."/>
            <person name="Silar P."/>
            <person name="Natvig D.O."/>
            <person name="Lalanne C."/>
            <person name="Gautier V."/>
            <person name="Ament-Velasquez S.L."/>
            <person name="Kruys A."/>
            <person name="Hutchinson M.I."/>
            <person name="Powell A.J."/>
            <person name="Barry K."/>
            <person name="Miller A.N."/>
            <person name="Grigoriev I.V."/>
            <person name="Debuchy R."/>
            <person name="Gladieux P."/>
            <person name="Hiltunen Thoren M."/>
            <person name="Johannesson H."/>
        </authorList>
    </citation>
    <scope>NUCLEOTIDE SEQUENCE</scope>
    <source>
        <strain evidence="2">CBS 314.62</strain>
    </source>
</reference>
<organism evidence="2 3">
    <name type="scientific">Podospora appendiculata</name>
    <dbReference type="NCBI Taxonomy" id="314037"/>
    <lineage>
        <taxon>Eukaryota</taxon>
        <taxon>Fungi</taxon>
        <taxon>Dikarya</taxon>
        <taxon>Ascomycota</taxon>
        <taxon>Pezizomycotina</taxon>
        <taxon>Sordariomycetes</taxon>
        <taxon>Sordariomycetidae</taxon>
        <taxon>Sordariales</taxon>
        <taxon>Podosporaceae</taxon>
        <taxon>Podospora</taxon>
    </lineage>
</organism>
<evidence type="ECO:0000313" key="2">
    <source>
        <dbReference type="EMBL" id="KAK3681126.1"/>
    </source>
</evidence>
<reference evidence="2" key="2">
    <citation type="submission" date="2023-06" db="EMBL/GenBank/DDBJ databases">
        <authorList>
            <consortium name="Lawrence Berkeley National Laboratory"/>
            <person name="Haridas S."/>
            <person name="Hensen N."/>
            <person name="Bonometti L."/>
            <person name="Westerberg I."/>
            <person name="Brannstrom I.O."/>
            <person name="Guillou S."/>
            <person name="Cros-Aarteil S."/>
            <person name="Calhoun S."/>
            <person name="Kuo A."/>
            <person name="Mondo S."/>
            <person name="Pangilinan J."/>
            <person name="Riley R."/>
            <person name="Labutti K."/>
            <person name="Andreopoulos B."/>
            <person name="Lipzen A."/>
            <person name="Chen C."/>
            <person name="Yanf M."/>
            <person name="Daum C."/>
            <person name="Ng V."/>
            <person name="Clum A."/>
            <person name="Steindorff A."/>
            <person name="Ohm R."/>
            <person name="Martin F."/>
            <person name="Silar P."/>
            <person name="Natvig D."/>
            <person name="Lalanne C."/>
            <person name="Gautier V."/>
            <person name="Ament-Velasquez S.L."/>
            <person name="Kruys A."/>
            <person name="Hutchinson M.I."/>
            <person name="Powell A.J."/>
            <person name="Barry K."/>
            <person name="Miller A.N."/>
            <person name="Grigoriev I.V."/>
            <person name="Debuchy R."/>
            <person name="Gladieux P."/>
            <person name="Thoren M.H."/>
            <person name="Johannesson H."/>
        </authorList>
    </citation>
    <scope>NUCLEOTIDE SEQUENCE</scope>
    <source>
        <strain evidence="2">CBS 314.62</strain>
    </source>
</reference>
<evidence type="ECO:0000256" key="1">
    <source>
        <dbReference type="SAM" id="MobiDB-lite"/>
    </source>
</evidence>
<sequence length="237" mass="26126">MVGCGCSRDAPQEENPCLAPVKSSISPDLEGWIGWISGRHWPKDQWEPRLLEIGFSPAAVPFPLCLPALQDFGSQKNQQTPCPSRANDATHPIAQANTEKYSRVEISRVLVPSRLVFTLFTSLLERASFLVQTRCGSDPGTGLQRTGLDQRGGPRRADDRRRITTRQAGKLGKGSLHCHHSQPTPLTLGTRTQCSQGQLLQHSTTQQQLPVSYLPTCLLTSPPISRIPASWSFFSLF</sequence>
<dbReference type="AlphaFoldDB" id="A0AAE0WZ77"/>
<feature type="region of interest" description="Disordered" evidence="1">
    <location>
        <begin position="140"/>
        <end position="160"/>
    </location>
</feature>
<comment type="caution">
    <text evidence="2">The sequence shown here is derived from an EMBL/GenBank/DDBJ whole genome shotgun (WGS) entry which is preliminary data.</text>
</comment>
<protein>
    <submittedName>
        <fullName evidence="2">Uncharacterized protein</fullName>
    </submittedName>
</protein>
<dbReference type="EMBL" id="JAULSO010000008">
    <property type="protein sequence ID" value="KAK3681126.1"/>
    <property type="molecule type" value="Genomic_DNA"/>
</dbReference>
<dbReference type="Proteomes" id="UP001270362">
    <property type="component" value="Unassembled WGS sequence"/>
</dbReference>
<name>A0AAE0WZ77_9PEZI</name>
<keyword evidence="3" id="KW-1185">Reference proteome</keyword>
<evidence type="ECO:0000313" key="3">
    <source>
        <dbReference type="Proteomes" id="UP001270362"/>
    </source>
</evidence>
<accession>A0AAE0WZ77</accession>
<gene>
    <name evidence="2" type="ORF">B0T22DRAFT_312604</name>
</gene>